<organism evidence="2 3">
    <name type="scientific">Spongiivirga citrea</name>
    <dbReference type="NCBI Taxonomy" id="1481457"/>
    <lineage>
        <taxon>Bacteria</taxon>
        <taxon>Pseudomonadati</taxon>
        <taxon>Bacteroidota</taxon>
        <taxon>Flavobacteriia</taxon>
        <taxon>Flavobacteriales</taxon>
        <taxon>Flavobacteriaceae</taxon>
        <taxon>Spongiivirga</taxon>
    </lineage>
</organism>
<feature type="chain" id="PRO_5026926613" description="Outer membrane beta-barrel protein" evidence="1">
    <location>
        <begin position="22"/>
        <end position="156"/>
    </location>
</feature>
<accession>A0A6M0CEU8</accession>
<dbReference type="RefSeq" id="WP_164029620.1">
    <property type="nucleotide sequence ID" value="NZ_JAABOQ010000002.1"/>
</dbReference>
<evidence type="ECO:0000313" key="3">
    <source>
        <dbReference type="Proteomes" id="UP000474296"/>
    </source>
</evidence>
<dbReference type="EMBL" id="JAABOQ010000002">
    <property type="protein sequence ID" value="NER16345.1"/>
    <property type="molecule type" value="Genomic_DNA"/>
</dbReference>
<evidence type="ECO:0000256" key="1">
    <source>
        <dbReference type="SAM" id="SignalP"/>
    </source>
</evidence>
<dbReference type="Proteomes" id="UP000474296">
    <property type="component" value="Unassembled WGS sequence"/>
</dbReference>
<dbReference type="SUPFAM" id="SSF56925">
    <property type="entry name" value="OMPA-like"/>
    <property type="match status" value="1"/>
</dbReference>
<dbReference type="AlphaFoldDB" id="A0A6M0CEU8"/>
<gene>
    <name evidence="2" type="ORF">GWK10_03945</name>
</gene>
<feature type="signal peptide" evidence="1">
    <location>
        <begin position="1"/>
        <end position="21"/>
    </location>
</feature>
<comment type="caution">
    <text evidence="2">The sequence shown here is derived from an EMBL/GenBank/DDBJ whole genome shotgun (WGS) entry which is preliminary data.</text>
</comment>
<proteinExistence type="predicted"/>
<keyword evidence="1" id="KW-0732">Signal</keyword>
<name>A0A6M0CEU8_9FLAO</name>
<protein>
    <recommendedName>
        <fullName evidence="4">Outer membrane beta-barrel protein</fullName>
    </recommendedName>
</protein>
<keyword evidence="3" id="KW-1185">Reference proteome</keyword>
<evidence type="ECO:0008006" key="4">
    <source>
        <dbReference type="Google" id="ProtNLM"/>
    </source>
</evidence>
<sequence length="156" mass="16803">MRKLICLIAFSLMIGTTTLQAQDSYDTAIGLGLDFGEGSTFVGPSVKHFFDSNNAGLAEVTFANDVTSLTALYQYNDAFPNAGGLKWFAGAGFSIAFFDGGSDFFLRPTAGLDFKISNVPLSITFDWRPAIFLGDANGGDTFEPARFGLGFRYCLN</sequence>
<evidence type="ECO:0000313" key="2">
    <source>
        <dbReference type="EMBL" id="NER16345.1"/>
    </source>
</evidence>
<reference evidence="2 3" key="1">
    <citation type="submission" date="2020-01" db="EMBL/GenBank/DDBJ databases">
        <title>Spongiivirga citrea KCTC 32990T.</title>
        <authorList>
            <person name="Wang G."/>
        </authorList>
    </citation>
    <scope>NUCLEOTIDE SEQUENCE [LARGE SCALE GENOMIC DNA]</scope>
    <source>
        <strain evidence="2 3">KCTC 32990</strain>
    </source>
</reference>
<dbReference type="InterPro" id="IPR011250">
    <property type="entry name" value="OMP/PagP_B-barrel"/>
</dbReference>